<keyword evidence="3" id="KW-1185">Reference proteome</keyword>
<dbReference type="InterPro" id="IPR038225">
    <property type="entry name" value="TagF_sf"/>
</dbReference>
<dbReference type="SMART" id="SM00332">
    <property type="entry name" value="PP2Cc"/>
    <property type="match status" value="1"/>
</dbReference>
<name>G0A716_METMM</name>
<reference evidence="2 3" key="1">
    <citation type="journal article" date="2011" name="J. Bacteriol.">
        <title>Complete Genome Sequence of the Aerobic Marine Methanotroph Methylomonas methanica MC09.</title>
        <authorList>
            <person name="Boden R."/>
            <person name="Cunliffe M."/>
            <person name="Scanlan J."/>
            <person name="Moussard H."/>
            <person name="Kits K.D."/>
            <person name="Klotz M.G."/>
            <person name="Jetten M.S."/>
            <person name="Vuilleumier S."/>
            <person name="Han J."/>
            <person name="Peters L."/>
            <person name="Mikhailova N."/>
            <person name="Teshima H."/>
            <person name="Tapia R."/>
            <person name="Kyrpides N."/>
            <person name="Ivanova N."/>
            <person name="Pagani I."/>
            <person name="Cheng J.F."/>
            <person name="Goodwin L."/>
            <person name="Han C."/>
            <person name="Hauser L."/>
            <person name="Land M.L."/>
            <person name="Lapidus A."/>
            <person name="Lucas S."/>
            <person name="Pitluck S."/>
            <person name="Woyke T."/>
            <person name="Stein L."/>
            <person name="Murrell J.C."/>
        </authorList>
    </citation>
    <scope>NUCLEOTIDE SEQUENCE [LARGE SCALE GENOMIC DNA]</scope>
    <source>
        <strain evidence="2 3">MC09</strain>
    </source>
</reference>
<dbReference type="InterPro" id="IPR017748">
    <property type="entry name" value="TagF"/>
</dbReference>
<dbReference type="HOGENOM" id="CLU_601131_0_0_6"/>
<reference evidence="3" key="3">
    <citation type="submission" date="2011-05" db="EMBL/GenBank/DDBJ databases">
        <title>Complete sequence of Methylomonas methanica MC09.</title>
        <authorList>
            <consortium name="US DOE Joint Genome Institute"/>
            <person name="Lucas S."/>
            <person name="Han J."/>
            <person name="Lapidus A."/>
            <person name="Cheng J.-F."/>
            <person name="Goodwin L."/>
            <person name="Pitluck S."/>
            <person name="Peters L."/>
            <person name="Mikhailova N."/>
            <person name="Teshima H."/>
            <person name="Han C."/>
            <person name="Tapia R."/>
            <person name="Land M."/>
            <person name="Hauser L."/>
            <person name="Kyrpides N."/>
            <person name="Ivanova N."/>
            <person name="Pagani I."/>
            <person name="Stein L."/>
            <person name="Woyke T."/>
        </authorList>
    </citation>
    <scope>NUCLEOTIDE SEQUENCE [LARGE SCALE GENOMIC DNA]</scope>
    <source>
        <strain evidence="3">MC09</strain>
    </source>
</reference>
<dbReference type="AlphaFoldDB" id="G0A716"/>
<dbReference type="SMART" id="SM00331">
    <property type="entry name" value="PP2C_SIG"/>
    <property type="match status" value="1"/>
</dbReference>
<dbReference type="InterPro" id="IPR001932">
    <property type="entry name" value="PPM-type_phosphatase-like_dom"/>
</dbReference>
<reference key="2">
    <citation type="submission" date="2011-05" db="EMBL/GenBank/DDBJ databases">
        <title>Complete genome sequence of the aerobic marine methanotroph Methylomonas methanica MC09.</title>
        <authorList>
            <person name="Boden R."/>
            <person name="Cunliffe M."/>
            <person name="Scanlan J."/>
            <person name="Moussard H."/>
            <person name="Kits K.D."/>
            <person name="Klotz M."/>
            <person name="Jetten M."/>
            <person name="Vuilleumier S."/>
            <person name="Han J."/>
            <person name="Peters L."/>
            <person name="Mikhailova N."/>
            <person name="Teshima H."/>
            <person name="Tapia R."/>
            <person name="Kyrpides N."/>
            <person name="Ivanova N."/>
            <person name="Pagani I."/>
            <person name="Cheng J.-F."/>
            <person name="Goodwin L."/>
            <person name="Han C."/>
            <person name="Hauser L."/>
            <person name="Land M."/>
            <person name="Lapidus A."/>
            <person name="Lucas S."/>
            <person name="Pitluck S."/>
            <person name="Woyke T."/>
            <person name="Stein L.Y."/>
            <person name="Murrell C."/>
        </authorList>
    </citation>
    <scope>NUCLEOTIDE SEQUENCE</scope>
    <source>
        <strain>MC09</strain>
    </source>
</reference>
<dbReference type="Proteomes" id="UP000008888">
    <property type="component" value="Chromosome"/>
</dbReference>
<dbReference type="InterPro" id="IPR015655">
    <property type="entry name" value="PP2C"/>
</dbReference>
<evidence type="ECO:0000259" key="1">
    <source>
        <dbReference type="PROSITE" id="PS51746"/>
    </source>
</evidence>
<dbReference type="CDD" id="cd00143">
    <property type="entry name" value="PP2Cc"/>
    <property type="match status" value="1"/>
</dbReference>
<dbReference type="eggNOG" id="COG3913">
    <property type="taxonomic scope" value="Bacteria"/>
</dbReference>
<dbReference type="OrthoDB" id="9801841at2"/>
<dbReference type="RefSeq" id="WP_013820035.1">
    <property type="nucleotide sequence ID" value="NC_015572.1"/>
</dbReference>
<proteinExistence type="predicted"/>
<gene>
    <name evidence="2" type="ordered locus">Metme_3441</name>
</gene>
<organism evidence="2 3">
    <name type="scientific">Methylomonas methanica (strain DSM 25384 / MC09)</name>
    <dbReference type="NCBI Taxonomy" id="857087"/>
    <lineage>
        <taxon>Bacteria</taxon>
        <taxon>Pseudomonadati</taxon>
        <taxon>Pseudomonadota</taxon>
        <taxon>Gammaproteobacteria</taxon>
        <taxon>Methylococcales</taxon>
        <taxon>Methylococcaceae</taxon>
        <taxon>Methylomonas</taxon>
    </lineage>
</organism>
<accession>G0A716</accession>
<feature type="domain" description="PPM-type phosphatase" evidence="1">
    <location>
        <begin position="303"/>
        <end position="534"/>
    </location>
</feature>
<sequence>MSRPDNAAGFYGKLPSHGDFLSRRLPRQFIEPWDQWLQGGIAASREQLGSNWLDTFLFSSIWQFTLAPGLCGDDAWAGVLMPSVDKVGRYFPLTLAAKVQSRQLRALFDPDCGWFDALSELALSSLDYQFDLQRFDADLERLCLHDFLHDEPEQRQSRLLQSGSAKLAIQFQLNNNSETPQAFNELGDRLKDRFLARCSVWRSAGSEDEQASLLMCEGLPPLDAYVGFLNGQWPQRGWQFSNVKLKKKPVPAVEAIALPAEQITEPQPEDSQSVATTPVNPDPAKYFKMLESALQAQTSQRQSFGLSVVGLRRKLNEDAILVRGDAGLWAIADGMGGHSAGDVASQALVEALANIPPVDDLEHYSEQVASSLQMVNRQLVDLAKKKGNASIIGSTVVVLLITGKEFGYLWAGDSRLYRYRQGELKQLTLDHSLYNEAISQGVSPQDGSLEEGRGNVITRAVGADAQLQLDWGQGDVCPGDLFILSSDGLDKELSHDDIAGFCGSSSVESITRSLINEAEQRGGRDNISVIAVKV</sequence>
<dbReference type="InterPro" id="IPR036457">
    <property type="entry name" value="PPM-type-like_dom_sf"/>
</dbReference>
<dbReference type="Gene3D" id="3.60.40.10">
    <property type="entry name" value="PPM-type phosphatase domain"/>
    <property type="match status" value="1"/>
</dbReference>
<dbReference type="Gene3D" id="3.40.1730.10">
    <property type="entry name" value="pa0076 domain"/>
    <property type="match status" value="1"/>
</dbReference>
<dbReference type="SUPFAM" id="SSF81606">
    <property type="entry name" value="PP2C-like"/>
    <property type="match status" value="1"/>
</dbReference>
<dbReference type="eggNOG" id="COG0631">
    <property type="taxonomic scope" value="Bacteria"/>
</dbReference>
<dbReference type="PANTHER" id="PTHR13832">
    <property type="entry name" value="PROTEIN PHOSPHATASE 2C"/>
    <property type="match status" value="1"/>
</dbReference>
<dbReference type="PROSITE" id="PS51746">
    <property type="entry name" value="PPM_2"/>
    <property type="match status" value="1"/>
</dbReference>
<protein>
    <submittedName>
        <fullName evidence="2">Protein serine/threonine phosphatase</fullName>
    </submittedName>
</protein>
<dbReference type="EMBL" id="CP002738">
    <property type="protein sequence ID" value="AEG01810.1"/>
    <property type="molecule type" value="Genomic_DNA"/>
</dbReference>
<dbReference type="KEGG" id="mmt:Metme_3441"/>
<evidence type="ECO:0000313" key="3">
    <source>
        <dbReference type="Proteomes" id="UP000008888"/>
    </source>
</evidence>
<dbReference type="STRING" id="857087.Metme_3441"/>
<evidence type="ECO:0000313" key="2">
    <source>
        <dbReference type="EMBL" id="AEG01810.1"/>
    </source>
</evidence>
<dbReference type="PANTHER" id="PTHR13832:SF827">
    <property type="entry name" value="PROTEIN PHOSPHATASE 1L"/>
    <property type="match status" value="1"/>
</dbReference>
<dbReference type="NCBIfam" id="TIGR03373">
    <property type="entry name" value="VI_minor_4"/>
    <property type="match status" value="1"/>
</dbReference>
<dbReference type="GO" id="GO:0004722">
    <property type="term" value="F:protein serine/threonine phosphatase activity"/>
    <property type="evidence" value="ECO:0007669"/>
    <property type="project" value="InterPro"/>
</dbReference>
<dbReference type="Pfam" id="PF13672">
    <property type="entry name" value="PP2C_2"/>
    <property type="match status" value="1"/>
</dbReference>
<dbReference type="Pfam" id="PF09867">
    <property type="entry name" value="TagF_N"/>
    <property type="match status" value="1"/>
</dbReference>